<accession>A0A9P1IMI1</accession>
<evidence type="ECO:0000256" key="1">
    <source>
        <dbReference type="SAM" id="SignalP"/>
    </source>
</evidence>
<protein>
    <recommendedName>
        <fullName evidence="4">Secreted protein</fullName>
    </recommendedName>
</protein>
<evidence type="ECO:0000313" key="3">
    <source>
        <dbReference type="Proteomes" id="UP001152747"/>
    </source>
</evidence>
<organism evidence="2 3">
    <name type="scientific">Caenorhabditis angaria</name>
    <dbReference type="NCBI Taxonomy" id="860376"/>
    <lineage>
        <taxon>Eukaryota</taxon>
        <taxon>Metazoa</taxon>
        <taxon>Ecdysozoa</taxon>
        <taxon>Nematoda</taxon>
        <taxon>Chromadorea</taxon>
        <taxon>Rhabditida</taxon>
        <taxon>Rhabditina</taxon>
        <taxon>Rhabditomorpha</taxon>
        <taxon>Rhabditoidea</taxon>
        <taxon>Rhabditidae</taxon>
        <taxon>Peloderinae</taxon>
        <taxon>Caenorhabditis</taxon>
    </lineage>
</organism>
<dbReference type="AlphaFoldDB" id="A0A9P1IMI1"/>
<gene>
    <name evidence="2" type="ORF">CAMP_LOCUS9403</name>
</gene>
<keyword evidence="1" id="KW-0732">Signal</keyword>
<comment type="caution">
    <text evidence="2">The sequence shown here is derived from an EMBL/GenBank/DDBJ whole genome shotgun (WGS) entry which is preliminary data.</text>
</comment>
<proteinExistence type="predicted"/>
<feature type="chain" id="PRO_5040492943" description="Secreted protein" evidence="1">
    <location>
        <begin position="19"/>
        <end position="110"/>
    </location>
</feature>
<name>A0A9P1IMI1_9PELO</name>
<evidence type="ECO:0000313" key="2">
    <source>
        <dbReference type="EMBL" id="CAI5446766.1"/>
    </source>
</evidence>
<reference evidence="2" key="1">
    <citation type="submission" date="2022-11" db="EMBL/GenBank/DDBJ databases">
        <authorList>
            <person name="Kikuchi T."/>
        </authorList>
    </citation>
    <scope>NUCLEOTIDE SEQUENCE</scope>
    <source>
        <strain evidence="2">PS1010</strain>
    </source>
</reference>
<dbReference type="EMBL" id="CANHGI010000003">
    <property type="protein sequence ID" value="CAI5446766.1"/>
    <property type="molecule type" value="Genomic_DNA"/>
</dbReference>
<keyword evidence="3" id="KW-1185">Reference proteome</keyword>
<feature type="signal peptide" evidence="1">
    <location>
        <begin position="1"/>
        <end position="18"/>
    </location>
</feature>
<dbReference type="Proteomes" id="UP001152747">
    <property type="component" value="Unassembled WGS sequence"/>
</dbReference>
<dbReference type="OrthoDB" id="5850402at2759"/>
<evidence type="ECO:0008006" key="4">
    <source>
        <dbReference type="Google" id="ProtNLM"/>
    </source>
</evidence>
<sequence>MKLYLIFLLIFLISSISAYGTTKSKLSKNTKKHVNRLVNCLTPVDTVLAAKTADCTDSFCVSSAKQYAQKKYPQQYHSTVVPCLSSTTITTPIPTKSLDENVQNSTVSIN</sequence>